<dbReference type="EMBL" id="CAUYUJ010004387">
    <property type="protein sequence ID" value="CAK0809361.1"/>
    <property type="molecule type" value="Genomic_DNA"/>
</dbReference>
<gene>
    <name evidence="1" type="ORF">PCOR1329_LOCUS14635</name>
</gene>
<feature type="non-terminal residue" evidence="1">
    <location>
        <position position="1"/>
    </location>
</feature>
<accession>A0ABN9QZW6</accession>
<evidence type="ECO:0000313" key="1">
    <source>
        <dbReference type="EMBL" id="CAK0809361.1"/>
    </source>
</evidence>
<comment type="caution">
    <text evidence="1">The sequence shown here is derived from an EMBL/GenBank/DDBJ whole genome shotgun (WGS) entry which is preliminary data.</text>
</comment>
<dbReference type="Proteomes" id="UP001189429">
    <property type="component" value="Unassembled WGS sequence"/>
</dbReference>
<proteinExistence type="predicted"/>
<protein>
    <submittedName>
        <fullName evidence="1">Uncharacterized protein</fullName>
    </submittedName>
</protein>
<sequence length="110" mass="11373">DLGLVSQSFGQGAERRISLFRVAPGDDGLAAVEGAAEDAAPEEEGAPRVDVLAAAAGADSACSGVVLCEESREALLEAVRHLVPPGWCTSEAFRVCVCRGLLRDPRPRAG</sequence>
<evidence type="ECO:0000313" key="2">
    <source>
        <dbReference type="Proteomes" id="UP001189429"/>
    </source>
</evidence>
<feature type="non-terminal residue" evidence="1">
    <location>
        <position position="110"/>
    </location>
</feature>
<organism evidence="1 2">
    <name type="scientific">Prorocentrum cordatum</name>
    <dbReference type="NCBI Taxonomy" id="2364126"/>
    <lineage>
        <taxon>Eukaryota</taxon>
        <taxon>Sar</taxon>
        <taxon>Alveolata</taxon>
        <taxon>Dinophyceae</taxon>
        <taxon>Prorocentrales</taxon>
        <taxon>Prorocentraceae</taxon>
        <taxon>Prorocentrum</taxon>
    </lineage>
</organism>
<name>A0ABN9QZW6_9DINO</name>
<keyword evidence="2" id="KW-1185">Reference proteome</keyword>
<reference evidence="1" key="1">
    <citation type="submission" date="2023-10" db="EMBL/GenBank/DDBJ databases">
        <authorList>
            <person name="Chen Y."/>
            <person name="Shah S."/>
            <person name="Dougan E. K."/>
            <person name="Thang M."/>
            <person name="Chan C."/>
        </authorList>
    </citation>
    <scope>NUCLEOTIDE SEQUENCE [LARGE SCALE GENOMIC DNA]</scope>
</reference>